<keyword evidence="2" id="KW-0472">Membrane</keyword>
<feature type="region of interest" description="Disordered" evidence="1">
    <location>
        <begin position="1"/>
        <end position="22"/>
    </location>
</feature>
<dbReference type="Proteomes" id="UP000510721">
    <property type="component" value="Plasmid pEmeITTGR7a"/>
</dbReference>
<keyword evidence="2" id="KW-1133">Transmembrane helix</keyword>
<evidence type="ECO:0000256" key="2">
    <source>
        <dbReference type="SAM" id="Phobius"/>
    </source>
</evidence>
<proteinExistence type="predicted"/>
<feature type="transmembrane region" description="Helical" evidence="2">
    <location>
        <begin position="25"/>
        <end position="49"/>
    </location>
</feature>
<evidence type="ECO:0000256" key="1">
    <source>
        <dbReference type="SAM" id="MobiDB-lite"/>
    </source>
</evidence>
<dbReference type="AlphaFoldDB" id="A0A859QZ57"/>
<sequence length="76" mass="8302">MSEAALDRQSRQAGEGSSKPRHPWWVLPLLFTVLAIFAGANLHFIYVAVRSDPGCAEHLKERSSVEGMYRAAGSAC</sequence>
<dbReference type="KEGG" id="emx:FKV68_22060"/>
<keyword evidence="4" id="KW-1185">Reference proteome</keyword>
<feature type="compositionally biased region" description="Basic and acidic residues" evidence="1">
    <location>
        <begin position="1"/>
        <end position="10"/>
    </location>
</feature>
<name>A0A859QZ57_9HYPH</name>
<keyword evidence="2" id="KW-0812">Transmembrane</keyword>
<reference evidence="3 4" key="1">
    <citation type="submission" date="2019-06" db="EMBL/GenBank/DDBJ databases">
        <title>Complete genome sequence of Ensifer mexicanus ITTG R7 isolated from nodules of Acacia angustissima (Mill.) Kuntze.</title>
        <authorList>
            <person name="Rincon-Rosales R."/>
            <person name="Rogel M.A."/>
            <person name="Guerrero G."/>
            <person name="Rincon-Molina C.I."/>
            <person name="Lopez-Lopez A."/>
            <person name="Martinez-Romero E."/>
        </authorList>
    </citation>
    <scope>NUCLEOTIDE SEQUENCE [LARGE SCALE GENOMIC DNA]</scope>
    <source>
        <strain evidence="3 4">ITTG R7</strain>
        <plasmid evidence="4">pemeittgr7a</plasmid>
    </source>
</reference>
<accession>A0A859QZ57</accession>
<geneLocation type="plasmid" evidence="4">
    <name>pemeittgr7a</name>
</geneLocation>
<keyword evidence="3" id="KW-0614">Plasmid</keyword>
<evidence type="ECO:0000313" key="3">
    <source>
        <dbReference type="EMBL" id="QLL64131.1"/>
    </source>
</evidence>
<gene>
    <name evidence="3" type="ORF">FKV68_22060</name>
</gene>
<dbReference type="RefSeq" id="WP_180941965.1">
    <property type="nucleotide sequence ID" value="NZ_CP041239.1"/>
</dbReference>
<protein>
    <submittedName>
        <fullName evidence="3">Uncharacterized protein</fullName>
    </submittedName>
</protein>
<organism evidence="3 4">
    <name type="scientific">Sinorhizobium mexicanum</name>
    <dbReference type="NCBI Taxonomy" id="375549"/>
    <lineage>
        <taxon>Bacteria</taxon>
        <taxon>Pseudomonadati</taxon>
        <taxon>Pseudomonadota</taxon>
        <taxon>Alphaproteobacteria</taxon>
        <taxon>Hyphomicrobiales</taxon>
        <taxon>Rhizobiaceae</taxon>
        <taxon>Sinorhizobium/Ensifer group</taxon>
        <taxon>Sinorhizobium</taxon>
    </lineage>
</organism>
<evidence type="ECO:0000313" key="4">
    <source>
        <dbReference type="Proteomes" id="UP000510721"/>
    </source>
</evidence>
<dbReference type="EMBL" id="CP041239">
    <property type="protein sequence ID" value="QLL64131.1"/>
    <property type="molecule type" value="Genomic_DNA"/>
</dbReference>